<dbReference type="KEGG" id="cyt:cce_3213"/>
<evidence type="ECO:0000313" key="2">
    <source>
        <dbReference type="Proteomes" id="UP000001203"/>
    </source>
</evidence>
<accession>B1WXM0</accession>
<dbReference type="STRING" id="43989.cce_3213"/>
<dbReference type="eggNOG" id="ENOG50332XK">
    <property type="taxonomic scope" value="Bacteria"/>
</dbReference>
<sequence length="72" mass="8459">MEVFNMKIDFSAMSTPELRRYVLQNRDDKPAFYALMDRLNSNTSTTSYPCPNTPENIEIMKQAIRKKLNQIQ</sequence>
<protein>
    <submittedName>
        <fullName evidence="1">Uncharacterized protein</fullName>
    </submittedName>
</protein>
<dbReference type="InterPro" id="IPR054053">
    <property type="entry name" value="DUF6887"/>
</dbReference>
<dbReference type="EMBL" id="CP000806">
    <property type="protein sequence ID" value="ACB52561.1"/>
    <property type="molecule type" value="Genomic_DNA"/>
</dbReference>
<gene>
    <name evidence="1" type="ordered locus">cce_3213</name>
</gene>
<evidence type="ECO:0000313" key="1">
    <source>
        <dbReference type="EMBL" id="ACB52561.1"/>
    </source>
</evidence>
<reference evidence="1 2" key="1">
    <citation type="journal article" date="2008" name="Proc. Natl. Acad. Sci. U.S.A.">
        <title>The genome of Cyanothece 51142, a unicellular diazotrophic cyanobacterium important in the marine nitrogen cycle.</title>
        <authorList>
            <person name="Welsh E.A."/>
            <person name="Liberton M."/>
            <person name="Stoeckel J."/>
            <person name="Loh T."/>
            <person name="Elvitigala T."/>
            <person name="Wang C."/>
            <person name="Wollam A."/>
            <person name="Fulton R.S."/>
            <person name="Clifton S.W."/>
            <person name="Jacobs J.M."/>
            <person name="Aurora R."/>
            <person name="Ghosh B.K."/>
            <person name="Sherman L.A."/>
            <person name="Smith R.D."/>
            <person name="Wilson R.K."/>
            <person name="Pakrasi H.B."/>
        </authorList>
    </citation>
    <scope>NUCLEOTIDE SEQUENCE [LARGE SCALE GENOMIC DNA]</scope>
    <source>
        <strain evidence="2">ATCC 51142 / BH68</strain>
    </source>
</reference>
<proteinExistence type="predicted"/>
<dbReference type="Proteomes" id="UP000001203">
    <property type="component" value="Chromosome circular"/>
</dbReference>
<dbReference type="HOGENOM" id="CLU_193569_4_1_3"/>
<keyword evidence="2" id="KW-1185">Reference proteome</keyword>
<dbReference type="AlphaFoldDB" id="B1WXM0"/>
<organism evidence="1 2">
    <name type="scientific">Crocosphaera subtropica (strain ATCC 51142 / BH68)</name>
    <name type="common">Cyanothece sp. (strain ATCC 51142)</name>
    <dbReference type="NCBI Taxonomy" id="43989"/>
    <lineage>
        <taxon>Bacteria</taxon>
        <taxon>Bacillati</taxon>
        <taxon>Cyanobacteriota</taxon>
        <taxon>Cyanophyceae</taxon>
        <taxon>Oscillatoriophycideae</taxon>
        <taxon>Chroococcales</taxon>
        <taxon>Aphanothecaceae</taxon>
        <taxon>Crocosphaera</taxon>
        <taxon>Crocosphaera subtropica</taxon>
    </lineage>
</organism>
<name>B1WXM0_CROS5</name>
<dbReference type="Pfam" id="PF21826">
    <property type="entry name" value="DUF6887"/>
    <property type="match status" value="1"/>
</dbReference>